<dbReference type="GeneTree" id="ENSGT00720000109135"/>
<keyword evidence="1" id="KW-1015">Disulfide bond</keyword>
<accession>G3U670</accession>
<feature type="compositionally biased region" description="Polar residues" evidence="2">
    <location>
        <begin position="285"/>
        <end position="315"/>
    </location>
</feature>
<dbReference type="Pfam" id="PF00100">
    <property type="entry name" value="Zona_pellucida"/>
    <property type="match status" value="1"/>
</dbReference>
<evidence type="ECO:0000259" key="3">
    <source>
        <dbReference type="PROSITE" id="PS51034"/>
    </source>
</evidence>
<feature type="region of interest" description="Disordered" evidence="2">
    <location>
        <begin position="281"/>
        <end position="332"/>
    </location>
</feature>
<dbReference type="HOGENOM" id="CLU_025500_0_0_1"/>
<dbReference type="Gene3D" id="2.60.40.4100">
    <property type="entry name" value="Zona pellucida, ZP-C domain"/>
    <property type="match status" value="1"/>
</dbReference>
<dbReference type="Ensembl" id="ENSLAFT00000030913.1">
    <property type="protein sequence ID" value="ENSLAFP00000023328.1"/>
    <property type="gene ID" value="ENSLAFG00000027598.1"/>
</dbReference>
<reference evidence="4" key="3">
    <citation type="submission" date="2025-09" db="UniProtKB">
        <authorList>
            <consortium name="Ensembl"/>
        </authorList>
    </citation>
    <scope>IDENTIFICATION</scope>
    <source>
        <strain evidence="4">Isolate ISIS603380</strain>
    </source>
</reference>
<dbReference type="AlphaFoldDB" id="G3U670"/>
<sequence>SEELTATTTSTALNTTGNDVTSSGSMRTRVSKNSATALAPTTPNISKDMKESLSTTTSPESTSATFTTLGTTMSGTQNSVTTTAPTTMNIITFATFGTTMSGTLGNDITASGSMRSTVSKKSATTTAPTTLNISKDMKESLLVTTSVQPTPVTFTTLGTAMSATPGSDITSSGSMRSTVFEKSATITASTTPNINKDLRESLCTTTSVQPSPVTVTTLGTTMSGTPVTFTTFETQEEETTAAPSALTMVFTKDMNSSISLMSTLSETYHNTATQTPSHLAELASSAGTATAQSPETTAAHSTALISRSSGTTKSSPVAEDSHLPKYAQNSGPRAGACASGEYATSGKGCTGNDNYYAHSELSSVTVTLHCRLQEIEVVLSSCFLKTRHWILREDTLSGCPNVSKMEQGRRGQAFLVTKKEDTCGLCLSTNSSHALYSLEVQLLQVSNTNIITDFKTLNFSCAYSLMVNVSQTHPHPVVSFLYSTIHVPGTGDTIVTLGIFTDPQLSSPLENKTAPLGMPLYVVLSATSSDPDRFVLVANEVFASTDNSRTGAAKATHHFVNKSCPVNNRLLQGLRANGASLKVMLAFKLYRFLSSDMFYRHGRVTLCDKRAGRPCQPNCSQISLSGRNRAWQIRAREGLGVGDGWMVFGPIRISESNASSSRSPAGAWVVIFLLMVKSWMLG</sequence>
<proteinExistence type="predicted"/>
<name>G3U670_LOXAF</name>
<evidence type="ECO:0000313" key="4">
    <source>
        <dbReference type="Ensembl" id="ENSLAFP00000023328.1"/>
    </source>
</evidence>
<dbReference type="Gene3D" id="2.60.40.3210">
    <property type="entry name" value="Zona pellucida, ZP-N domain"/>
    <property type="match status" value="1"/>
</dbReference>
<reference evidence="4" key="2">
    <citation type="submission" date="2025-08" db="UniProtKB">
        <authorList>
            <consortium name="Ensembl"/>
        </authorList>
    </citation>
    <scope>IDENTIFICATION</scope>
    <source>
        <strain evidence="4">Isolate ISIS603380</strain>
    </source>
</reference>
<dbReference type="eggNOG" id="ENOG502SQTI">
    <property type="taxonomic scope" value="Eukaryota"/>
</dbReference>
<dbReference type="InterPro" id="IPR055355">
    <property type="entry name" value="ZP-C"/>
</dbReference>
<reference evidence="4 5" key="1">
    <citation type="submission" date="2009-06" db="EMBL/GenBank/DDBJ databases">
        <title>The Genome Sequence of Loxodonta africana (African elephant).</title>
        <authorList>
            <person name="Di Palma F."/>
            <person name="Heiman D."/>
            <person name="Young S."/>
            <person name="Johnson J."/>
            <person name="Lander E.S."/>
            <person name="Lindblad-Toh K."/>
        </authorList>
    </citation>
    <scope>NUCLEOTIDE SEQUENCE [LARGE SCALE GENOMIC DNA]</scope>
    <source>
        <strain evidence="4 5">Isolate ISIS603380</strain>
    </source>
</reference>
<dbReference type="PROSITE" id="PS51034">
    <property type="entry name" value="ZP_2"/>
    <property type="match status" value="1"/>
</dbReference>
<keyword evidence="5" id="KW-1185">Reference proteome</keyword>
<feature type="region of interest" description="Disordered" evidence="2">
    <location>
        <begin position="1"/>
        <end position="70"/>
    </location>
</feature>
<dbReference type="PANTHER" id="PTHR47130">
    <property type="entry name" value="SI:DKEY-19B23.11-RELATED"/>
    <property type="match status" value="1"/>
</dbReference>
<feature type="compositionally biased region" description="Low complexity" evidence="2">
    <location>
        <begin position="1"/>
        <end position="16"/>
    </location>
</feature>
<evidence type="ECO:0000256" key="1">
    <source>
        <dbReference type="ARBA" id="ARBA00023157"/>
    </source>
</evidence>
<feature type="compositionally biased region" description="Low complexity" evidence="2">
    <location>
        <begin position="52"/>
        <end position="70"/>
    </location>
</feature>
<dbReference type="InterPro" id="IPR042235">
    <property type="entry name" value="ZP-C_dom"/>
</dbReference>
<dbReference type="SMART" id="SM00241">
    <property type="entry name" value="ZP"/>
    <property type="match status" value="1"/>
</dbReference>
<organism evidence="4 5">
    <name type="scientific">Loxodonta africana</name>
    <name type="common">African elephant</name>
    <dbReference type="NCBI Taxonomy" id="9785"/>
    <lineage>
        <taxon>Eukaryota</taxon>
        <taxon>Metazoa</taxon>
        <taxon>Chordata</taxon>
        <taxon>Craniata</taxon>
        <taxon>Vertebrata</taxon>
        <taxon>Euteleostomi</taxon>
        <taxon>Mammalia</taxon>
        <taxon>Eutheria</taxon>
        <taxon>Afrotheria</taxon>
        <taxon>Proboscidea</taxon>
        <taxon>Elephantidae</taxon>
        <taxon>Loxodonta</taxon>
    </lineage>
</organism>
<evidence type="ECO:0000313" key="5">
    <source>
        <dbReference type="Proteomes" id="UP000007646"/>
    </source>
</evidence>
<evidence type="ECO:0000256" key="2">
    <source>
        <dbReference type="SAM" id="MobiDB-lite"/>
    </source>
</evidence>
<dbReference type="OMA" id="YHFVKES"/>
<feature type="compositionally biased region" description="Polar residues" evidence="2">
    <location>
        <begin position="17"/>
        <end position="45"/>
    </location>
</feature>
<dbReference type="Proteomes" id="UP000007646">
    <property type="component" value="Unassembled WGS sequence"/>
</dbReference>
<dbReference type="InterPro" id="IPR001507">
    <property type="entry name" value="ZP_dom"/>
</dbReference>
<dbReference type="InParanoid" id="G3U670"/>
<dbReference type="PANTHER" id="PTHR47130:SF3">
    <property type="entry name" value="ZONA PELLUCIDA PROTEIN"/>
    <property type="match status" value="1"/>
</dbReference>
<feature type="domain" description="ZP" evidence="3">
    <location>
        <begin position="369"/>
        <end position="626"/>
    </location>
</feature>
<protein>
    <recommendedName>
        <fullName evidence="3">ZP domain-containing protein</fullName>
    </recommendedName>
</protein>